<organism evidence="5 6">
    <name type="scientific">Tuber borchii</name>
    <name type="common">White truffle</name>
    <dbReference type="NCBI Taxonomy" id="42251"/>
    <lineage>
        <taxon>Eukaryota</taxon>
        <taxon>Fungi</taxon>
        <taxon>Dikarya</taxon>
        <taxon>Ascomycota</taxon>
        <taxon>Pezizomycotina</taxon>
        <taxon>Pezizomycetes</taxon>
        <taxon>Pezizales</taxon>
        <taxon>Tuberaceae</taxon>
        <taxon>Tuber</taxon>
    </lineage>
</organism>
<evidence type="ECO:0000256" key="1">
    <source>
        <dbReference type="ARBA" id="ARBA00006484"/>
    </source>
</evidence>
<dbReference type="OrthoDB" id="1888931at2759"/>
<comment type="similarity">
    <text evidence="1">Belongs to the short-chain dehydrogenases/reductases (SDR) family.</text>
</comment>
<evidence type="ECO:0000256" key="2">
    <source>
        <dbReference type="ARBA" id="ARBA00022857"/>
    </source>
</evidence>
<dbReference type="AlphaFoldDB" id="A0A2T6ZZ54"/>
<dbReference type="SUPFAM" id="SSF51735">
    <property type="entry name" value="NAD(P)-binding Rossmann-fold domains"/>
    <property type="match status" value="1"/>
</dbReference>
<dbReference type="Gene3D" id="3.40.50.720">
    <property type="entry name" value="NAD(P)-binding Rossmann-like Domain"/>
    <property type="match status" value="1"/>
</dbReference>
<name>A0A2T6ZZ54_TUBBO</name>
<dbReference type="Proteomes" id="UP000244722">
    <property type="component" value="Unassembled WGS sequence"/>
</dbReference>
<dbReference type="InterPro" id="IPR036291">
    <property type="entry name" value="NAD(P)-bd_dom_sf"/>
</dbReference>
<gene>
    <name evidence="5" type="ORF">B9Z19DRAFT_1113746</name>
</gene>
<reference evidence="5 6" key="1">
    <citation type="submission" date="2017-04" db="EMBL/GenBank/DDBJ databases">
        <title>Draft genome sequence of Tuber borchii Vittad., a whitish edible truffle.</title>
        <authorList>
            <consortium name="DOE Joint Genome Institute"/>
            <person name="Murat C."/>
            <person name="Kuo A."/>
            <person name="Barry K.W."/>
            <person name="Clum A."/>
            <person name="Dockter R.B."/>
            <person name="Fauchery L."/>
            <person name="Iotti M."/>
            <person name="Kohler A."/>
            <person name="Labutti K."/>
            <person name="Lindquist E.A."/>
            <person name="Lipzen A."/>
            <person name="Ohm R.A."/>
            <person name="Wang M."/>
            <person name="Grigoriev I.V."/>
            <person name="Zambonelli A."/>
            <person name="Martin F.M."/>
        </authorList>
    </citation>
    <scope>NUCLEOTIDE SEQUENCE [LARGE SCALE GENOMIC DNA]</scope>
    <source>
        <strain evidence="5 6">Tbo3840</strain>
    </source>
</reference>
<dbReference type="PANTHER" id="PTHR43008:SF13">
    <property type="entry name" value="L-XYLULOSE REDUCTASE-RELATED"/>
    <property type="match status" value="1"/>
</dbReference>
<dbReference type="EMBL" id="NESQ01000058">
    <property type="protein sequence ID" value="PUU80753.1"/>
    <property type="molecule type" value="Genomic_DNA"/>
</dbReference>
<dbReference type="InterPro" id="IPR002347">
    <property type="entry name" value="SDR_fam"/>
</dbReference>
<protein>
    <submittedName>
        <fullName evidence="5">Uncharacterized protein</fullName>
    </submittedName>
</protein>
<dbReference type="Pfam" id="PF13561">
    <property type="entry name" value="adh_short_C2"/>
    <property type="match status" value="1"/>
</dbReference>
<dbReference type="PRINTS" id="PR00081">
    <property type="entry name" value="GDHRDH"/>
</dbReference>
<proteinExistence type="inferred from homology"/>
<evidence type="ECO:0000313" key="5">
    <source>
        <dbReference type="EMBL" id="PUU80753.1"/>
    </source>
</evidence>
<dbReference type="PANTHER" id="PTHR43008">
    <property type="entry name" value="BENZIL REDUCTASE"/>
    <property type="match status" value="1"/>
</dbReference>
<keyword evidence="3" id="KW-0560">Oxidoreductase</keyword>
<evidence type="ECO:0000256" key="3">
    <source>
        <dbReference type="ARBA" id="ARBA00023002"/>
    </source>
</evidence>
<dbReference type="STRING" id="42251.A0A2T6ZZ54"/>
<dbReference type="GO" id="GO:0050664">
    <property type="term" value="F:oxidoreductase activity, acting on NAD(P)H, oxygen as acceptor"/>
    <property type="evidence" value="ECO:0007669"/>
    <property type="project" value="TreeGrafter"/>
</dbReference>
<accession>A0A2T6ZZ54</accession>
<sequence length="255" mass="27634">MAVVHSNPRLGENKAKRGRSHDSTLIRQYSPRDSDGVLPLFTLNSQTGIVSGADDGIGLAVVGALAEAGAKVRAETIGKKLGVKAAAYQVDVISQKAVQEAVGSVVSEFRDRLDIKVANYGIPWTRGAMLDTSEEGFDHYRKIITTDVDSHFRHQGSGSFISTANMSGHIAIIPELQTTVFDYLKGLSVHPGHIPTKICDFVPDETKDIWKVKIPFGKLSELPSSRERLVNPLKGAYLYLASDAAAYTLTDIIVD</sequence>
<evidence type="ECO:0000313" key="6">
    <source>
        <dbReference type="Proteomes" id="UP000244722"/>
    </source>
</evidence>
<feature type="region of interest" description="Disordered" evidence="4">
    <location>
        <begin position="1"/>
        <end position="24"/>
    </location>
</feature>
<dbReference type="GO" id="GO:0016616">
    <property type="term" value="F:oxidoreductase activity, acting on the CH-OH group of donors, NAD or NADP as acceptor"/>
    <property type="evidence" value="ECO:0007669"/>
    <property type="project" value="UniProtKB-ARBA"/>
</dbReference>
<keyword evidence="2" id="KW-0521">NADP</keyword>
<keyword evidence="6" id="KW-1185">Reference proteome</keyword>
<comment type="caution">
    <text evidence="5">The sequence shown here is derived from an EMBL/GenBank/DDBJ whole genome shotgun (WGS) entry which is preliminary data.</text>
</comment>
<feature type="compositionally biased region" description="Basic and acidic residues" evidence="4">
    <location>
        <begin position="11"/>
        <end position="24"/>
    </location>
</feature>
<evidence type="ECO:0000256" key="4">
    <source>
        <dbReference type="SAM" id="MobiDB-lite"/>
    </source>
</evidence>